<evidence type="ECO:0000256" key="2">
    <source>
        <dbReference type="ARBA" id="ARBA00023125"/>
    </source>
</evidence>
<gene>
    <name evidence="6" type="primary">NAC021</name>
    <name evidence="6" type="ORF">KSP40_PGU021479</name>
</gene>
<evidence type="ECO:0000313" key="6">
    <source>
        <dbReference type="EMBL" id="KAK8969469.1"/>
    </source>
</evidence>
<dbReference type="SUPFAM" id="SSF101941">
    <property type="entry name" value="NAC domain"/>
    <property type="match status" value="1"/>
</dbReference>
<evidence type="ECO:0000256" key="1">
    <source>
        <dbReference type="ARBA" id="ARBA00023015"/>
    </source>
</evidence>
<evidence type="ECO:0000256" key="3">
    <source>
        <dbReference type="ARBA" id="ARBA00023163"/>
    </source>
</evidence>
<reference evidence="6 7" key="1">
    <citation type="journal article" date="2022" name="Nat. Plants">
        <title>Genomes of leafy and leafless Platanthera orchids illuminate the evolution of mycoheterotrophy.</title>
        <authorList>
            <person name="Li M.H."/>
            <person name="Liu K.W."/>
            <person name="Li Z."/>
            <person name="Lu H.C."/>
            <person name="Ye Q.L."/>
            <person name="Zhang D."/>
            <person name="Wang J.Y."/>
            <person name="Li Y.F."/>
            <person name="Zhong Z.M."/>
            <person name="Liu X."/>
            <person name="Yu X."/>
            <person name="Liu D.K."/>
            <person name="Tu X.D."/>
            <person name="Liu B."/>
            <person name="Hao Y."/>
            <person name="Liao X.Y."/>
            <person name="Jiang Y.T."/>
            <person name="Sun W.H."/>
            <person name="Chen J."/>
            <person name="Chen Y.Q."/>
            <person name="Ai Y."/>
            <person name="Zhai J.W."/>
            <person name="Wu S.S."/>
            <person name="Zhou Z."/>
            <person name="Hsiao Y.Y."/>
            <person name="Wu W.L."/>
            <person name="Chen Y.Y."/>
            <person name="Lin Y.F."/>
            <person name="Hsu J.L."/>
            <person name="Li C.Y."/>
            <person name="Wang Z.W."/>
            <person name="Zhao X."/>
            <person name="Zhong W.Y."/>
            <person name="Ma X.K."/>
            <person name="Ma L."/>
            <person name="Huang J."/>
            <person name="Chen G.Z."/>
            <person name="Huang M.Z."/>
            <person name="Huang L."/>
            <person name="Peng D.H."/>
            <person name="Luo Y.B."/>
            <person name="Zou S.Q."/>
            <person name="Chen S.P."/>
            <person name="Lan S."/>
            <person name="Tsai W.C."/>
            <person name="Van de Peer Y."/>
            <person name="Liu Z.J."/>
        </authorList>
    </citation>
    <scope>NUCLEOTIDE SEQUENCE [LARGE SCALE GENOMIC DNA]</scope>
    <source>
        <strain evidence="6">Lor288</strain>
    </source>
</reference>
<feature type="domain" description="NAC" evidence="5">
    <location>
        <begin position="11"/>
        <end position="169"/>
    </location>
</feature>
<keyword evidence="1" id="KW-0805">Transcription regulation</keyword>
<dbReference type="Proteomes" id="UP001412067">
    <property type="component" value="Unassembled WGS sequence"/>
</dbReference>
<evidence type="ECO:0000256" key="4">
    <source>
        <dbReference type="ARBA" id="ARBA00023242"/>
    </source>
</evidence>
<protein>
    <submittedName>
        <fullName evidence="6">NAC domain-containing protein 21/22</fullName>
    </submittedName>
</protein>
<proteinExistence type="predicted"/>
<comment type="caution">
    <text evidence="6">The sequence shown here is derived from an EMBL/GenBank/DDBJ whole genome shotgun (WGS) entry which is preliminary data.</text>
</comment>
<dbReference type="EMBL" id="JBBWWR010000003">
    <property type="protein sequence ID" value="KAK8969469.1"/>
    <property type="molecule type" value="Genomic_DNA"/>
</dbReference>
<keyword evidence="7" id="KW-1185">Reference proteome</keyword>
<name>A0ABR2N130_9ASPA</name>
<organism evidence="6 7">
    <name type="scientific">Platanthera guangdongensis</name>
    <dbReference type="NCBI Taxonomy" id="2320717"/>
    <lineage>
        <taxon>Eukaryota</taxon>
        <taxon>Viridiplantae</taxon>
        <taxon>Streptophyta</taxon>
        <taxon>Embryophyta</taxon>
        <taxon>Tracheophyta</taxon>
        <taxon>Spermatophyta</taxon>
        <taxon>Magnoliopsida</taxon>
        <taxon>Liliopsida</taxon>
        <taxon>Asparagales</taxon>
        <taxon>Orchidaceae</taxon>
        <taxon>Orchidoideae</taxon>
        <taxon>Orchideae</taxon>
        <taxon>Orchidinae</taxon>
        <taxon>Platanthera</taxon>
    </lineage>
</organism>
<dbReference type="Gene3D" id="2.170.150.80">
    <property type="entry name" value="NAC domain"/>
    <property type="match status" value="1"/>
</dbReference>
<dbReference type="InterPro" id="IPR003441">
    <property type="entry name" value="NAC-dom"/>
</dbReference>
<dbReference type="PANTHER" id="PTHR31744">
    <property type="entry name" value="PROTEIN CUP-SHAPED COTYLEDON 2-RELATED"/>
    <property type="match status" value="1"/>
</dbReference>
<keyword evidence="3" id="KW-0804">Transcription</keyword>
<dbReference type="InterPro" id="IPR036093">
    <property type="entry name" value="NAC_dom_sf"/>
</dbReference>
<accession>A0ABR2N130</accession>
<sequence>MSALSMMEARLPPGFRFHPRDDELVCDYLEKKMHSSPAGDCTTPSYTSCLMMIDVNLNHCEPWDLPEMARVGGKAWYFFSLRDRKYATGQRTNRATQSGYWKATGKDRPVMRKGQLVGMRKTLVFYEGRAPKGKKTDWIMHEFRTETNATDPTKMFIKEDWVLCRVLFKNRNMAPIPAPATLSTFHDHAGSSSSSLPPLTDSTHITMDCAHGVHRQIPINLQEFRQELQVPCFSNSLQGHTSAMVYQPAPPPPQPACHLPSDAGPRLMRPPVNSERNMIKVVLSHIGKLEGSQRREASTNLEDGVVESYFSTEGGLESIW</sequence>
<keyword evidence="2" id="KW-0238">DNA-binding</keyword>
<keyword evidence="4" id="KW-0539">Nucleus</keyword>
<evidence type="ECO:0000313" key="7">
    <source>
        <dbReference type="Proteomes" id="UP001412067"/>
    </source>
</evidence>
<dbReference type="PROSITE" id="PS51005">
    <property type="entry name" value="NAC"/>
    <property type="match status" value="1"/>
</dbReference>
<evidence type="ECO:0000259" key="5">
    <source>
        <dbReference type="PROSITE" id="PS51005"/>
    </source>
</evidence>
<dbReference type="PANTHER" id="PTHR31744:SF96">
    <property type="entry name" value="NAC DOMAIN-CONTAINING PROTEIN 21_22"/>
    <property type="match status" value="1"/>
</dbReference>
<dbReference type="Pfam" id="PF02365">
    <property type="entry name" value="NAM"/>
    <property type="match status" value="1"/>
</dbReference>